<keyword evidence="1 4" id="KW-0808">Transferase</keyword>
<evidence type="ECO:0000313" key="4">
    <source>
        <dbReference type="EMBL" id="SDT09946.1"/>
    </source>
</evidence>
<dbReference type="GO" id="GO:0016779">
    <property type="term" value="F:nucleotidyltransferase activity"/>
    <property type="evidence" value="ECO:0007669"/>
    <property type="project" value="UniProtKB-KW"/>
</dbReference>
<dbReference type="RefSeq" id="WP_100384341.1">
    <property type="nucleotide sequence ID" value="NZ_LT629750.1"/>
</dbReference>
<dbReference type="Pfam" id="PF01467">
    <property type="entry name" value="CTP_transf_like"/>
    <property type="match status" value="1"/>
</dbReference>
<evidence type="ECO:0000256" key="2">
    <source>
        <dbReference type="ARBA" id="ARBA00022695"/>
    </source>
</evidence>
<dbReference type="Gene3D" id="3.40.50.620">
    <property type="entry name" value="HUPs"/>
    <property type="match status" value="1"/>
</dbReference>
<name>A0A1H1XMJ9_9BRAD</name>
<dbReference type="InterPro" id="IPR004821">
    <property type="entry name" value="Cyt_trans-like"/>
</dbReference>
<accession>A0A1H1XMJ9</accession>
<evidence type="ECO:0000256" key="1">
    <source>
        <dbReference type="ARBA" id="ARBA00022679"/>
    </source>
</evidence>
<reference evidence="5" key="1">
    <citation type="submission" date="2016-10" db="EMBL/GenBank/DDBJ databases">
        <authorList>
            <person name="Varghese N."/>
            <person name="Submissions S."/>
        </authorList>
    </citation>
    <scope>NUCLEOTIDE SEQUENCE [LARGE SCALE GENOMIC DNA]</scope>
    <source>
        <strain evidence="5">GAS369</strain>
    </source>
</reference>
<dbReference type="AlphaFoldDB" id="A0A1H1XMJ9"/>
<keyword evidence="5" id="KW-1185">Reference proteome</keyword>
<sequence length="154" mass="17082">MIRIGYAPGAYDLFHIGHLNLLRRAREHCEYLIAGVVADEVLIRHKGVAPVIPLAERVEIVRNVRFVDAAVPALTNDKVGIWKDLRFNVLFKGNDWQGTEKGNKLERDFAALGVEVVYFPYTLSTSSSALRRTLQNIDALAGHSSSGPDLERAA</sequence>
<dbReference type="PANTHER" id="PTHR43793">
    <property type="entry name" value="FAD SYNTHASE"/>
    <property type="match status" value="1"/>
</dbReference>
<organism evidence="4 5">
    <name type="scientific">Bradyrhizobium canariense</name>
    <dbReference type="NCBI Taxonomy" id="255045"/>
    <lineage>
        <taxon>Bacteria</taxon>
        <taxon>Pseudomonadati</taxon>
        <taxon>Pseudomonadota</taxon>
        <taxon>Alphaproteobacteria</taxon>
        <taxon>Hyphomicrobiales</taxon>
        <taxon>Nitrobacteraceae</taxon>
        <taxon>Bradyrhizobium</taxon>
    </lineage>
</organism>
<gene>
    <name evidence="4" type="ORF">SAMN05444158_4379</name>
</gene>
<dbReference type="NCBIfam" id="TIGR00125">
    <property type="entry name" value="cyt_tran_rel"/>
    <property type="match status" value="1"/>
</dbReference>
<protein>
    <submittedName>
        <fullName evidence="4">Glycerol-3-phosphate cytidylyltransferase</fullName>
    </submittedName>
</protein>
<feature type="domain" description="Cytidyltransferase-like" evidence="3">
    <location>
        <begin position="6"/>
        <end position="132"/>
    </location>
</feature>
<dbReference type="InterPro" id="IPR050385">
    <property type="entry name" value="Archaeal_FAD_synthase"/>
</dbReference>
<dbReference type="EMBL" id="LT629750">
    <property type="protein sequence ID" value="SDT09946.1"/>
    <property type="molecule type" value="Genomic_DNA"/>
</dbReference>
<proteinExistence type="predicted"/>
<evidence type="ECO:0000313" key="5">
    <source>
        <dbReference type="Proteomes" id="UP000243904"/>
    </source>
</evidence>
<dbReference type="InterPro" id="IPR014729">
    <property type="entry name" value="Rossmann-like_a/b/a_fold"/>
</dbReference>
<keyword evidence="2 4" id="KW-0548">Nucleotidyltransferase</keyword>
<dbReference type="SUPFAM" id="SSF52374">
    <property type="entry name" value="Nucleotidylyl transferase"/>
    <property type="match status" value="1"/>
</dbReference>
<dbReference type="PANTHER" id="PTHR43793:SF1">
    <property type="entry name" value="FAD SYNTHASE"/>
    <property type="match status" value="1"/>
</dbReference>
<evidence type="ECO:0000259" key="3">
    <source>
        <dbReference type="Pfam" id="PF01467"/>
    </source>
</evidence>
<dbReference type="Proteomes" id="UP000243904">
    <property type="component" value="Chromosome I"/>
</dbReference>